<reference evidence="1 2" key="1">
    <citation type="journal article" date="2014" name="Agronomy (Basel)">
        <title>A Draft Genome Sequence for Ensete ventricosum, the Drought-Tolerant Tree Against Hunger.</title>
        <authorList>
            <person name="Harrison J."/>
            <person name="Moore K.A."/>
            <person name="Paszkiewicz K."/>
            <person name="Jones T."/>
            <person name="Grant M."/>
            <person name="Ambacheew D."/>
            <person name="Muzemil S."/>
            <person name="Studholme D.J."/>
        </authorList>
    </citation>
    <scope>NUCLEOTIDE SEQUENCE [LARGE SCALE GENOMIC DNA]</scope>
</reference>
<comment type="caution">
    <text evidence="1">The sequence shown here is derived from an EMBL/GenBank/DDBJ whole genome shotgun (WGS) entry which is preliminary data.</text>
</comment>
<evidence type="ECO:0000313" key="2">
    <source>
        <dbReference type="Proteomes" id="UP000287651"/>
    </source>
</evidence>
<dbReference type="PANTHER" id="PTHR31860">
    <property type="entry name" value="HEAT-INDUCIBLE TRANSCRIPTION REPRESSOR (DUF639)-RELATED"/>
    <property type="match status" value="1"/>
</dbReference>
<protein>
    <submittedName>
        <fullName evidence="1">Uncharacterized protein</fullName>
    </submittedName>
</protein>
<dbReference type="PANTHER" id="PTHR31860:SF3">
    <property type="entry name" value="PROTEIN, PUTATIVE (DUF639)-RELATED"/>
    <property type="match status" value="1"/>
</dbReference>
<organism evidence="1 2">
    <name type="scientific">Ensete ventricosum</name>
    <name type="common">Abyssinian banana</name>
    <name type="synonym">Musa ensete</name>
    <dbReference type="NCBI Taxonomy" id="4639"/>
    <lineage>
        <taxon>Eukaryota</taxon>
        <taxon>Viridiplantae</taxon>
        <taxon>Streptophyta</taxon>
        <taxon>Embryophyta</taxon>
        <taxon>Tracheophyta</taxon>
        <taxon>Spermatophyta</taxon>
        <taxon>Magnoliopsida</taxon>
        <taxon>Liliopsida</taxon>
        <taxon>Zingiberales</taxon>
        <taxon>Musaceae</taxon>
        <taxon>Ensete</taxon>
    </lineage>
</organism>
<evidence type="ECO:0000313" key="1">
    <source>
        <dbReference type="EMBL" id="RRT41194.1"/>
    </source>
</evidence>
<accession>A0A426XP06</accession>
<dbReference type="Proteomes" id="UP000287651">
    <property type="component" value="Unassembled WGS sequence"/>
</dbReference>
<proteinExistence type="predicted"/>
<dbReference type="EMBL" id="AMZH03018775">
    <property type="protein sequence ID" value="RRT41194.1"/>
    <property type="molecule type" value="Genomic_DNA"/>
</dbReference>
<gene>
    <name evidence="1" type="ORF">B296_00042724</name>
</gene>
<sequence>MNGLTGRKMQKIFEALAPETIRTDARSLVEYCCFRYLSRDSSDIHPSLKRELIRGLTSDYKGRWGKERAVDEGGDSGAGWSYGQR</sequence>
<name>A0A426XP06_ENSVE</name>
<dbReference type="AlphaFoldDB" id="A0A426XP06"/>